<feature type="domain" description="GPI inositol-deacylase PGAP1-like alpha/beta" evidence="2">
    <location>
        <begin position="199"/>
        <end position="241"/>
    </location>
</feature>
<proteinExistence type="predicted"/>
<dbReference type="SUPFAM" id="SSF53474">
    <property type="entry name" value="alpha/beta-Hydrolases"/>
    <property type="match status" value="1"/>
</dbReference>
<evidence type="ECO:0000313" key="4">
    <source>
        <dbReference type="Proteomes" id="UP001163266"/>
    </source>
</evidence>
<dbReference type="Pfam" id="PF07819">
    <property type="entry name" value="PGAP1"/>
    <property type="match status" value="1"/>
</dbReference>
<dbReference type="EMBL" id="CP110257">
    <property type="protein sequence ID" value="UZD55074.1"/>
    <property type="molecule type" value="Genomic_DNA"/>
</dbReference>
<dbReference type="Proteomes" id="UP001163266">
    <property type="component" value="Chromosome"/>
</dbReference>
<organism evidence="3 4">
    <name type="scientific">Caldimonas aquatica</name>
    <dbReference type="NCBI Taxonomy" id="376175"/>
    <lineage>
        <taxon>Bacteria</taxon>
        <taxon>Pseudomonadati</taxon>
        <taxon>Pseudomonadota</taxon>
        <taxon>Betaproteobacteria</taxon>
        <taxon>Burkholderiales</taxon>
        <taxon>Sphaerotilaceae</taxon>
        <taxon>Caldimonas</taxon>
    </lineage>
</organism>
<evidence type="ECO:0000259" key="2">
    <source>
        <dbReference type="Pfam" id="PF07819"/>
    </source>
</evidence>
<reference evidence="3" key="1">
    <citation type="submission" date="2022-10" db="EMBL/GenBank/DDBJ databases">
        <title>Complete genome sequence of Schlegelella aquatica LMG 23380.</title>
        <authorList>
            <person name="Musilova J."/>
            <person name="Kourilova X."/>
            <person name="Bezdicek M."/>
            <person name="Hermankova K."/>
            <person name="Obruca S."/>
            <person name="Sedlar K."/>
        </authorList>
    </citation>
    <scope>NUCLEOTIDE SEQUENCE</scope>
    <source>
        <strain evidence="3">LMG 23380</strain>
    </source>
</reference>
<dbReference type="Gene3D" id="3.40.50.1820">
    <property type="entry name" value="alpha/beta hydrolase"/>
    <property type="match status" value="1"/>
</dbReference>
<gene>
    <name evidence="3" type="ORF">OMP39_00305</name>
</gene>
<name>A0ABY6MST6_9BURK</name>
<evidence type="ECO:0000313" key="3">
    <source>
        <dbReference type="EMBL" id="UZD55074.1"/>
    </source>
</evidence>
<evidence type="ECO:0000256" key="1">
    <source>
        <dbReference type="SAM" id="MobiDB-lite"/>
    </source>
</evidence>
<protein>
    <recommendedName>
        <fullName evidence="2">GPI inositol-deacylase PGAP1-like alpha/beta domain-containing protein</fullName>
    </recommendedName>
</protein>
<dbReference type="RefSeq" id="WP_264892832.1">
    <property type="nucleotide sequence ID" value="NZ_CP110257.1"/>
</dbReference>
<dbReference type="InterPro" id="IPR012908">
    <property type="entry name" value="PGAP1-ab_dom-like"/>
</dbReference>
<feature type="region of interest" description="Disordered" evidence="1">
    <location>
        <begin position="454"/>
        <end position="477"/>
    </location>
</feature>
<accession>A0ABY6MST6</accession>
<sequence length="535" mass="60724">MAEQSTQERMIPVRYDERGNPYWDSRMSPPDDSVGVCHIVPDRIVPVIFVPGVMGSNLRSSGEGRRWRMDSVWTALSWIWADAKERKRSLRPETMEVDDGGKVQRKMSVPREELRRRGWGEIAAMSYSAALRWLEENLNDYENCRDGVRVKLMEQALGAELGEATLTEDEVRLSYRYRFPVHACGYNWLDDNARSARRLGERIDQVLTRYRNEGKRCERVILVTHSMGGLVARYCSEVLGYRDKIYGIVHGVMPAIGAAAVYRRMKSGTEGGWAAAQVMGADAAEMTAVLSTAPGPLQLLPTPEYGNGWLRIRSGAQEVSLPRHGDPYSEIYTVRGKWWGLCDEELVNPLNEERDVNRSKAEMDNDWKVFSRIIQAQVKSFHSAISSCYHPHTHAFCGDSDKKKTYGTVSWQQSSDEGKPLDEWIEGTAPHEWGRRRINQLEEDRVVLHPHGNTQARFSISGPDEAGDGTVPRRSGMAPKAHCRSFLRVAVEHEPAYNPEEGKTSLLALHFTVRAIVRIAQRVRETSTMMYDDLR</sequence>
<dbReference type="InterPro" id="IPR029058">
    <property type="entry name" value="AB_hydrolase_fold"/>
</dbReference>
<keyword evidence="4" id="KW-1185">Reference proteome</keyword>